<accession>A0A4Q7V0G9</accession>
<protein>
    <submittedName>
        <fullName evidence="1">Uncharacterized protein</fullName>
    </submittedName>
</protein>
<dbReference type="RefSeq" id="WP_130291038.1">
    <property type="nucleotide sequence ID" value="NZ_SHKL01000001.1"/>
</dbReference>
<organism evidence="1 2">
    <name type="scientific">Pseudonocardia sediminis</name>
    <dbReference type="NCBI Taxonomy" id="1397368"/>
    <lineage>
        <taxon>Bacteria</taxon>
        <taxon>Bacillati</taxon>
        <taxon>Actinomycetota</taxon>
        <taxon>Actinomycetes</taxon>
        <taxon>Pseudonocardiales</taxon>
        <taxon>Pseudonocardiaceae</taxon>
        <taxon>Pseudonocardia</taxon>
    </lineage>
</organism>
<keyword evidence="2" id="KW-1185">Reference proteome</keyword>
<dbReference type="SUPFAM" id="SSF52540">
    <property type="entry name" value="P-loop containing nucleoside triphosphate hydrolases"/>
    <property type="match status" value="1"/>
</dbReference>
<proteinExistence type="predicted"/>
<reference evidence="1 2" key="1">
    <citation type="submission" date="2019-02" db="EMBL/GenBank/DDBJ databases">
        <title>Sequencing the genomes of 1000 actinobacteria strains.</title>
        <authorList>
            <person name="Klenk H.-P."/>
        </authorList>
    </citation>
    <scope>NUCLEOTIDE SEQUENCE [LARGE SCALE GENOMIC DNA]</scope>
    <source>
        <strain evidence="1 2">DSM 45779</strain>
    </source>
</reference>
<dbReference type="AlphaFoldDB" id="A0A4Q7V0G9"/>
<name>A0A4Q7V0G9_PSEST</name>
<evidence type="ECO:0000313" key="2">
    <source>
        <dbReference type="Proteomes" id="UP000291591"/>
    </source>
</evidence>
<dbReference type="OrthoDB" id="8281890at2"/>
<dbReference type="Proteomes" id="UP000291591">
    <property type="component" value="Unassembled WGS sequence"/>
</dbReference>
<evidence type="ECO:0000313" key="1">
    <source>
        <dbReference type="EMBL" id="RZT86801.1"/>
    </source>
</evidence>
<comment type="caution">
    <text evidence="1">The sequence shown here is derived from an EMBL/GenBank/DDBJ whole genome shotgun (WGS) entry which is preliminary data.</text>
</comment>
<gene>
    <name evidence="1" type="ORF">EV383_3700</name>
</gene>
<dbReference type="EMBL" id="SHKL01000001">
    <property type="protein sequence ID" value="RZT86801.1"/>
    <property type="molecule type" value="Genomic_DNA"/>
</dbReference>
<sequence>MSGDGENGDVIIAVEGPSAAGKTTWCSRQPWPVVAEYQPTGHEPPDDVDESRRAAYWVDVDVGRWGRARTLERGNPIVLCDGDPVKLHYSWCLARVGAAPWSRFDEQLRHARAAFAAGRLGMADLVMVSIPSVETLHRRRAADRTRRRRSFDLHVSLRESLREWHSAVESADPGRVVWSFPPDGVPAPARRRSGSGGPALLERLVTGLPAGVRRP</sequence>
<dbReference type="InterPro" id="IPR027417">
    <property type="entry name" value="P-loop_NTPase"/>
</dbReference>